<dbReference type="EMBL" id="JAOSHN010000004">
    <property type="protein sequence ID" value="MCU7378836.1"/>
    <property type="molecule type" value="Genomic_DNA"/>
</dbReference>
<dbReference type="Gene3D" id="3.40.91.30">
    <property type="match status" value="1"/>
</dbReference>
<proteinExistence type="predicted"/>
<name>A0A9J6QTG5_9FIRM</name>
<protein>
    <submittedName>
        <fullName evidence="1">Uncharacterized protein</fullName>
    </submittedName>
</protein>
<reference evidence="1" key="1">
    <citation type="submission" date="2022-09" db="EMBL/GenBank/DDBJ databases">
        <title>Culturomic study of gut microbiota in children with autism spectrum disorder.</title>
        <authorList>
            <person name="Efimov B.A."/>
            <person name="Chaplin A.V."/>
            <person name="Sokolova S.R."/>
            <person name="Pikina A.P."/>
            <person name="Korzhanova M."/>
            <person name="Belova V."/>
            <person name="Korostin D."/>
        </authorList>
    </citation>
    <scope>NUCLEOTIDE SEQUENCE</scope>
    <source>
        <strain evidence="1">ASD5510</strain>
    </source>
</reference>
<accession>A0A9J6QTG5</accession>
<keyword evidence="2" id="KW-1185">Reference proteome</keyword>
<evidence type="ECO:0000313" key="2">
    <source>
        <dbReference type="Proteomes" id="UP001065549"/>
    </source>
</evidence>
<organism evidence="1 2">
    <name type="scientific">Hominibacterium faecale</name>
    <dbReference type="NCBI Taxonomy" id="2839743"/>
    <lineage>
        <taxon>Bacteria</taxon>
        <taxon>Bacillati</taxon>
        <taxon>Bacillota</taxon>
        <taxon>Clostridia</taxon>
        <taxon>Peptostreptococcales</taxon>
        <taxon>Anaerovoracaceae</taxon>
        <taxon>Hominibacterium</taxon>
    </lineage>
</organism>
<dbReference type="RefSeq" id="WP_253021166.1">
    <property type="nucleotide sequence ID" value="NZ_JAOSHN010000004.1"/>
</dbReference>
<gene>
    <name evidence="1" type="ORF">OBO34_10770</name>
</gene>
<dbReference type="AlphaFoldDB" id="A0A9J6QTG5"/>
<evidence type="ECO:0000313" key="1">
    <source>
        <dbReference type="EMBL" id="MCU7378836.1"/>
    </source>
</evidence>
<comment type="caution">
    <text evidence="1">The sequence shown here is derived from an EMBL/GenBank/DDBJ whole genome shotgun (WGS) entry which is preliminary data.</text>
</comment>
<dbReference type="Proteomes" id="UP001065549">
    <property type="component" value="Unassembled WGS sequence"/>
</dbReference>
<sequence>MIKVYEEMIKSLEHMRSLAESFEKEILSLPPGSLSVSIQSSKQYYYHNYSADGKKQKRYLNPDSKYDQRLLKKLQRRRFLQKSLSVLKTDISALEQAIAKFVPYDPGRICTQLTSAYQDIQKDPGLWLPAEPDLRRWAKESYTQYAGHPEGLIHETSTGLLVRSKSESMIADTLTLYGVPFRYEQVLIINGKSYAPDFTLHHPLNREIFYWEHFGKMDQPDYLLSAGAKIMDYRQAGIRTGTNFIMTFEDLQNPLTMREIQDVVTSRLLTR</sequence>